<accession>A0A656HH29</accession>
<keyword evidence="5" id="KW-1185">Reference proteome</keyword>
<gene>
    <name evidence="4" type="ORF">Thini_2986</name>
</gene>
<keyword evidence="2" id="KW-0812">Transmembrane</keyword>
<feature type="domain" description="AsmA" evidence="3">
    <location>
        <begin position="8"/>
        <end position="602"/>
    </location>
</feature>
<dbReference type="InterPro" id="IPR052894">
    <property type="entry name" value="AsmA-related"/>
</dbReference>
<feature type="compositionally biased region" description="Basic and acidic residues" evidence="1">
    <location>
        <begin position="748"/>
        <end position="766"/>
    </location>
</feature>
<feature type="compositionally biased region" description="Basic and acidic residues" evidence="1">
    <location>
        <begin position="687"/>
        <end position="724"/>
    </location>
</feature>
<sequence length="766" mass="83775" precursor="true">MAVLRPLAWLFALVLLVVAAIAMFALTFDANRYKPELVTLVKEKTGRDLNIDGDIELSFYPNIALQLGQVKLGNAKGFDSGLFAEADNARVAVQFLPLLEQQLKINEVYLQGLKLNLHRNKSGKTNWEDLLPAGSAPADDEAGEAMTKLLGGFVVAGVSVEDSQVRWRDDVQGKTLTLAPLNLKTSAIHPGEPVDIHLDTNLKQNQPALDMHLDIATTAQLADNKDDFTLTALKVQAQLPDQLDASVSGNLQGKLDSQQLAVPDLQAVLKLAGLGTLNLGGNLKADLSKQTLDLGGLQARAQLDNAVAGKVDAGLSGDAHYNLDKQVLSMGGMQLQANLQGGELPVQSVSAKLSGQPTFKVKDQQLDIDELQLTADVEADQIPGGQLQQQASGNLKLNLASGKGVLDLPKTWLQTKDYQLDGQLQVQDPLLPERKVDGSFKSAVLSYPPFELQQATLGVHLGNGQLQLTPTGTLFKGNYQGTINIDTLQTPATLRTEHKVQKLRTEDLLFALTDDRLVTGALDMNAKLDSVVGDAATFKQNLNGVIDFELTDGTIRDANFAQKTKEIVKLFEKESINDMGEKEVAFTTLKGQWKVKQGVFSTAENVMTAPHFQVKGNGEVNIVNESLDFKLRVGEKPKPDKPEGLFAPLHIFGPWSKPSYEVELDVLLKEMAKHKLDEEKGKLKDKFEAEKQKQTDALQQKRDEAKDRLKQELQGEQDKLEQRLQDQLQKQLGGSGEQPQEGEASPEDQLKKKLEDGLKDKLKGLF</sequence>
<keyword evidence="2" id="KW-1133">Transmembrane helix</keyword>
<dbReference type="GO" id="GO:0090313">
    <property type="term" value="P:regulation of protein targeting to membrane"/>
    <property type="evidence" value="ECO:0007669"/>
    <property type="project" value="TreeGrafter"/>
</dbReference>
<evidence type="ECO:0000259" key="3">
    <source>
        <dbReference type="Pfam" id="PF05170"/>
    </source>
</evidence>
<evidence type="ECO:0000256" key="2">
    <source>
        <dbReference type="SAM" id="Phobius"/>
    </source>
</evidence>
<dbReference type="InterPro" id="IPR007844">
    <property type="entry name" value="AsmA"/>
</dbReference>
<dbReference type="PANTHER" id="PTHR30441">
    <property type="entry name" value="DUF748 DOMAIN-CONTAINING PROTEIN"/>
    <property type="match status" value="1"/>
</dbReference>
<dbReference type="RefSeq" id="WP_002709412.1">
    <property type="nucleotide sequence ID" value="NZ_JH651384.1"/>
</dbReference>
<dbReference type="Proteomes" id="UP000005317">
    <property type="component" value="Unassembled WGS sequence"/>
</dbReference>
<name>A0A656HH29_THINJ</name>
<dbReference type="Pfam" id="PF05170">
    <property type="entry name" value="AsmA"/>
    <property type="match status" value="1"/>
</dbReference>
<reference evidence="5" key="1">
    <citation type="journal article" date="2011" name="Stand. Genomic Sci.">
        <title>Genome sequence of the filamentous, gliding Thiothrix nivea neotype strain (JP2(T)).</title>
        <authorList>
            <person name="Lapidus A."/>
            <person name="Nolan M."/>
            <person name="Lucas S."/>
            <person name="Glavina Del Rio T."/>
            <person name="Tice H."/>
            <person name="Cheng J.F."/>
            <person name="Tapia R."/>
            <person name="Han C."/>
            <person name="Goodwin L."/>
            <person name="Pitluck S."/>
            <person name="Liolios K."/>
            <person name="Pagani I."/>
            <person name="Ivanova N."/>
            <person name="Huntemann M."/>
            <person name="Mavromatis K."/>
            <person name="Mikhailova N."/>
            <person name="Pati A."/>
            <person name="Chen A."/>
            <person name="Palaniappan K."/>
            <person name="Land M."/>
            <person name="Brambilla E.M."/>
            <person name="Rohde M."/>
            <person name="Abt B."/>
            <person name="Verbarg S."/>
            <person name="Goker M."/>
            <person name="Bristow J."/>
            <person name="Eisen J.A."/>
            <person name="Markowitz V."/>
            <person name="Hugenholtz P."/>
            <person name="Kyrpides N.C."/>
            <person name="Klenk H.P."/>
            <person name="Woyke T."/>
        </authorList>
    </citation>
    <scope>NUCLEOTIDE SEQUENCE [LARGE SCALE GENOMIC DNA]</scope>
    <source>
        <strain evidence="5">ATCC 35100 / DSM 5205 / JP2</strain>
    </source>
</reference>
<protein>
    <submittedName>
        <fullName evidence="4">AsmA family protein</fullName>
    </submittedName>
</protein>
<proteinExistence type="predicted"/>
<dbReference type="AlphaFoldDB" id="A0A656HH29"/>
<evidence type="ECO:0000313" key="4">
    <source>
        <dbReference type="EMBL" id="EIJ35512.1"/>
    </source>
</evidence>
<organism evidence="4 5">
    <name type="scientific">Thiothrix nivea (strain ATCC 35100 / DSM 5205 / JP2)</name>
    <dbReference type="NCBI Taxonomy" id="870187"/>
    <lineage>
        <taxon>Bacteria</taxon>
        <taxon>Pseudomonadati</taxon>
        <taxon>Pseudomonadota</taxon>
        <taxon>Gammaproteobacteria</taxon>
        <taxon>Thiotrichales</taxon>
        <taxon>Thiotrichaceae</taxon>
        <taxon>Thiothrix</taxon>
    </lineage>
</organism>
<evidence type="ECO:0000256" key="1">
    <source>
        <dbReference type="SAM" id="MobiDB-lite"/>
    </source>
</evidence>
<dbReference type="OrthoDB" id="9766390at2"/>
<feature type="transmembrane region" description="Helical" evidence="2">
    <location>
        <begin position="7"/>
        <end position="28"/>
    </location>
</feature>
<dbReference type="EMBL" id="JH651384">
    <property type="protein sequence ID" value="EIJ35512.1"/>
    <property type="molecule type" value="Genomic_DNA"/>
</dbReference>
<feature type="region of interest" description="Disordered" evidence="1">
    <location>
        <begin position="687"/>
        <end position="766"/>
    </location>
</feature>
<dbReference type="PANTHER" id="PTHR30441:SF4">
    <property type="entry name" value="PROTEIN ASMA"/>
    <property type="match status" value="1"/>
</dbReference>
<evidence type="ECO:0000313" key="5">
    <source>
        <dbReference type="Proteomes" id="UP000005317"/>
    </source>
</evidence>
<dbReference type="GO" id="GO:0005886">
    <property type="term" value="C:plasma membrane"/>
    <property type="evidence" value="ECO:0007669"/>
    <property type="project" value="TreeGrafter"/>
</dbReference>
<keyword evidence="2" id="KW-0472">Membrane</keyword>